<evidence type="ECO:0000313" key="2">
    <source>
        <dbReference type="Proteomes" id="UP000199413"/>
    </source>
</evidence>
<sequence>MRGVILYGPPAAGKDTITQALSDLDPAYRLFRRLKAGPGRAVGYRMTTPEHVDQLRAAGDVVWENHRYGAVYAVDRPTLQAGLLDHVPVLHLGQVEAVQAVKSAVPEARWLVVYLWCPREVAEDRILARATGDTADRLQAWDQTQPLSGADLAIDTATVAPDEAARQVHERLTQFAGCA</sequence>
<dbReference type="STRING" id="568872.GA0070624_0880"/>
<gene>
    <name evidence="1" type="ORF">GA0070624_0880</name>
</gene>
<dbReference type="AlphaFoldDB" id="A0A1C6RFM2"/>
<dbReference type="GO" id="GO:0016301">
    <property type="term" value="F:kinase activity"/>
    <property type="evidence" value="ECO:0007669"/>
    <property type="project" value="UniProtKB-KW"/>
</dbReference>
<dbReference type="OrthoDB" id="3575979at2"/>
<dbReference type="InterPro" id="IPR027417">
    <property type="entry name" value="P-loop_NTPase"/>
</dbReference>
<keyword evidence="1" id="KW-0418">Kinase</keyword>
<evidence type="ECO:0000313" key="1">
    <source>
        <dbReference type="EMBL" id="SCL15967.1"/>
    </source>
</evidence>
<accession>A0A1C6RFM2</accession>
<keyword evidence="1" id="KW-0808">Transferase</keyword>
<dbReference type="RefSeq" id="WP_091336855.1">
    <property type="nucleotide sequence ID" value="NZ_FMHV01000002.1"/>
</dbReference>
<dbReference type="Proteomes" id="UP000199413">
    <property type="component" value="Unassembled WGS sequence"/>
</dbReference>
<protein>
    <submittedName>
        <fullName evidence="1">Guanylate kinase</fullName>
    </submittedName>
</protein>
<dbReference type="EMBL" id="FMHV01000002">
    <property type="protein sequence ID" value="SCL15967.1"/>
    <property type="molecule type" value="Genomic_DNA"/>
</dbReference>
<keyword evidence="2" id="KW-1185">Reference proteome</keyword>
<proteinExistence type="predicted"/>
<dbReference type="Gene3D" id="3.40.50.300">
    <property type="entry name" value="P-loop containing nucleotide triphosphate hydrolases"/>
    <property type="match status" value="1"/>
</dbReference>
<reference evidence="2" key="1">
    <citation type="submission" date="2016-06" db="EMBL/GenBank/DDBJ databases">
        <authorList>
            <person name="Varghese N."/>
            <person name="Submissions Spin"/>
        </authorList>
    </citation>
    <scope>NUCLEOTIDE SEQUENCE [LARGE SCALE GENOMIC DNA]</scope>
    <source>
        <strain evidence="2">DSM 45431</strain>
    </source>
</reference>
<dbReference type="SUPFAM" id="SSF52540">
    <property type="entry name" value="P-loop containing nucleoside triphosphate hydrolases"/>
    <property type="match status" value="1"/>
</dbReference>
<organism evidence="1 2">
    <name type="scientific">Micromonospora rhizosphaerae</name>
    <dbReference type="NCBI Taxonomy" id="568872"/>
    <lineage>
        <taxon>Bacteria</taxon>
        <taxon>Bacillati</taxon>
        <taxon>Actinomycetota</taxon>
        <taxon>Actinomycetes</taxon>
        <taxon>Micromonosporales</taxon>
        <taxon>Micromonosporaceae</taxon>
        <taxon>Micromonospora</taxon>
    </lineage>
</organism>
<name>A0A1C6RFM2_9ACTN</name>